<dbReference type="InterPro" id="IPR036513">
    <property type="entry name" value="STAS_dom_sf"/>
</dbReference>
<dbReference type="Proteomes" id="UP000241421">
    <property type="component" value="Unassembled WGS sequence"/>
</dbReference>
<name>A0A2U2HDK0_9BURK</name>
<dbReference type="Gene3D" id="3.30.750.24">
    <property type="entry name" value="STAS domain"/>
    <property type="match status" value="1"/>
</dbReference>
<accession>A0A2U2HDK0</accession>
<dbReference type="CDD" id="cd07043">
    <property type="entry name" value="STAS_anti-anti-sigma_factors"/>
    <property type="match status" value="1"/>
</dbReference>
<dbReference type="InterPro" id="IPR058548">
    <property type="entry name" value="MlaB-like_STAS"/>
</dbReference>
<evidence type="ECO:0000259" key="1">
    <source>
        <dbReference type="PROSITE" id="PS50801"/>
    </source>
</evidence>
<keyword evidence="3" id="KW-1185">Reference proteome</keyword>
<feature type="domain" description="STAS" evidence="1">
    <location>
        <begin position="9"/>
        <end position="98"/>
    </location>
</feature>
<dbReference type="SUPFAM" id="SSF52091">
    <property type="entry name" value="SpoIIaa-like"/>
    <property type="match status" value="1"/>
</dbReference>
<dbReference type="Pfam" id="PF13466">
    <property type="entry name" value="STAS_2"/>
    <property type="match status" value="1"/>
</dbReference>
<comment type="caution">
    <text evidence="2">The sequence shown here is derived from an EMBL/GenBank/DDBJ whole genome shotgun (WGS) entry which is preliminary data.</text>
</comment>
<proteinExistence type="predicted"/>
<evidence type="ECO:0000313" key="2">
    <source>
        <dbReference type="EMBL" id="PWF41194.1"/>
    </source>
</evidence>
<evidence type="ECO:0000313" key="3">
    <source>
        <dbReference type="Proteomes" id="UP000241421"/>
    </source>
</evidence>
<dbReference type="EMBL" id="PXWF02000314">
    <property type="protein sequence ID" value="PWF41194.1"/>
    <property type="molecule type" value="Genomic_DNA"/>
</dbReference>
<dbReference type="AlphaFoldDB" id="A0A2U2HDK0"/>
<sequence length="98" mass="10120">MADTSTLQPIETLTVQTARAAMERGLAAIKAGQTVFDLGSVKQADSSAVAVLLAWQRAARKGGSALSFVNLPAGLTSLAALYGVDAFLVATPANLRHH</sequence>
<reference evidence="2 3" key="1">
    <citation type="submission" date="2018-04" db="EMBL/GenBank/DDBJ databases">
        <title>Massilia violaceinigra sp. nov., a novel purple-pigmented bacterium isolated from Tianshan glacier, Xinjiang, China.</title>
        <authorList>
            <person name="Wang H."/>
        </authorList>
    </citation>
    <scope>NUCLEOTIDE SEQUENCE [LARGE SCALE GENOMIC DNA]</scope>
    <source>
        <strain evidence="2 3">B448-2</strain>
    </source>
</reference>
<dbReference type="RefSeq" id="WP_106760072.1">
    <property type="nucleotide sequence ID" value="NZ_PXWF02000314.1"/>
</dbReference>
<dbReference type="OrthoDB" id="9156744at2"/>
<protein>
    <submittedName>
        <fullName evidence="2">STAS domain-containing protein</fullName>
    </submittedName>
</protein>
<gene>
    <name evidence="2" type="ORF">C7C56_025050</name>
</gene>
<dbReference type="InterPro" id="IPR002645">
    <property type="entry name" value="STAS_dom"/>
</dbReference>
<dbReference type="PROSITE" id="PS50801">
    <property type="entry name" value="STAS"/>
    <property type="match status" value="1"/>
</dbReference>
<organism evidence="2 3">
    <name type="scientific">Massilia glaciei</name>
    <dbReference type="NCBI Taxonomy" id="1524097"/>
    <lineage>
        <taxon>Bacteria</taxon>
        <taxon>Pseudomonadati</taxon>
        <taxon>Pseudomonadota</taxon>
        <taxon>Betaproteobacteria</taxon>
        <taxon>Burkholderiales</taxon>
        <taxon>Oxalobacteraceae</taxon>
        <taxon>Telluria group</taxon>
        <taxon>Massilia</taxon>
    </lineage>
</organism>